<dbReference type="PANTHER" id="PTHR43861">
    <property type="entry name" value="TRANS-ACONITATE 2-METHYLTRANSFERASE-RELATED"/>
    <property type="match status" value="1"/>
</dbReference>
<gene>
    <name evidence="3" type="ORF">GTO91_09250</name>
</gene>
<keyword evidence="4" id="KW-1185">Reference proteome</keyword>
<dbReference type="InterPro" id="IPR041698">
    <property type="entry name" value="Methyltransf_25"/>
</dbReference>
<dbReference type="CDD" id="cd02440">
    <property type="entry name" value="AdoMet_MTases"/>
    <property type="match status" value="1"/>
</dbReference>
<dbReference type="EMBL" id="WXEY01000008">
    <property type="protein sequence ID" value="MZP29887.1"/>
    <property type="molecule type" value="Genomic_DNA"/>
</dbReference>
<organism evidence="3 4">
    <name type="scientific">Heliomicrobium undosum</name>
    <dbReference type="NCBI Taxonomy" id="121734"/>
    <lineage>
        <taxon>Bacteria</taxon>
        <taxon>Bacillati</taxon>
        <taxon>Bacillota</taxon>
        <taxon>Clostridia</taxon>
        <taxon>Eubacteriales</taxon>
        <taxon>Heliobacteriaceae</taxon>
        <taxon>Heliomicrobium</taxon>
    </lineage>
</organism>
<dbReference type="Pfam" id="PF13649">
    <property type="entry name" value="Methyltransf_25"/>
    <property type="match status" value="1"/>
</dbReference>
<dbReference type="RefSeq" id="WP_161258171.1">
    <property type="nucleotide sequence ID" value="NZ_WXEY01000008.1"/>
</dbReference>
<dbReference type="Gene3D" id="3.40.50.150">
    <property type="entry name" value="Vaccinia Virus protein VP39"/>
    <property type="match status" value="1"/>
</dbReference>
<name>A0A845L0B9_9FIRM</name>
<dbReference type="InterPro" id="IPR029063">
    <property type="entry name" value="SAM-dependent_MTases_sf"/>
</dbReference>
<evidence type="ECO:0000256" key="1">
    <source>
        <dbReference type="ARBA" id="ARBA00022679"/>
    </source>
</evidence>
<feature type="domain" description="Methyltransferase" evidence="2">
    <location>
        <begin position="41"/>
        <end position="135"/>
    </location>
</feature>
<dbReference type="GO" id="GO:0008168">
    <property type="term" value="F:methyltransferase activity"/>
    <property type="evidence" value="ECO:0007669"/>
    <property type="project" value="UniProtKB-KW"/>
</dbReference>
<dbReference type="Proteomes" id="UP000463470">
    <property type="component" value="Unassembled WGS sequence"/>
</dbReference>
<evidence type="ECO:0000313" key="4">
    <source>
        <dbReference type="Proteomes" id="UP000463470"/>
    </source>
</evidence>
<protein>
    <submittedName>
        <fullName evidence="3">Methyltransferase domain-containing protein</fullName>
    </submittedName>
</protein>
<dbReference type="OrthoDB" id="9784101at2"/>
<evidence type="ECO:0000313" key="3">
    <source>
        <dbReference type="EMBL" id="MZP29887.1"/>
    </source>
</evidence>
<proteinExistence type="predicted"/>
<accession>A0A845L0B9</accession>
<dbReference type="AlphaFoldDB" id="A0A845L0B9"/>
<dbReference type="GO" id="GO:0032259">
    <property type="term" value="P:methylation"/>
    <property type="evidence" value="ECO:0007669"/>
    <property type="project" value="UniProtKB-KW"/>
</dbReference>
<keyword evidence="3" id="KW-0489">Methyltransferase</keyword>
<dbReference type="SUPFAM" id="SSF53335">
    <property type="entry name" value="S-adenosyl-L-methionine-dependent methyltransferases"/>
    <property type="match status" value="1"/>
</dbReference>
<keyword evidence="1 3" id="KW-0808">Transferase</keyword>
<comment type="caution">
    <text evidence="3">The sequence shown here is derived from an EMBL/GenBank/DDBJ whole genome shotgun (WGS) entry which is preliminary data.</text>
</comment>
<evidence type="ECO:0000259" key="2">
    <source>
        <dbReference type="Pfam" id="PF13649"/>
    </source>
</evidence>
<reference evidence="3 4" key="1">
    <citation type="submission" date="2020-01" db="EMBL/GenBank/DDBJ databases">
        <title>Whole-genome sequence of Heliobacterium undosum DSM 13378.</title>
        <authorList>
            <person name="Kyndt J.A."/>
            <person name="Meyer T.E."/>
        </authorList>
    </citation>
    <scope>NUCLEOTIDE SEQUENCE [LARGE SCALE GENOMIC DNA]</scope>
    <source>
        <strain evidence="3 4">DSM 13378</strain>
    </source>
</reference>
<sequence>MSHVFDSGSFAKLDNPRRRELLPPESILESLGVTAGSRLADFGCGTGYLALPAAAVVGAEGHVFAMDLQERMLVEARRRSEAAGLRNVAWILNPEGHIPLPGAFVDRLTMVAVFHEIRQREELLAETYRVLRPHGRIGIVDWTPGFTEMGPPGDHRVPAETAARLLEAAGFSHISIGAVSAGFYIVTGEKPA</sequence>